<gene>
    <name evidence="22" type="primary">atp8</name>
</gene>
<keyword evidence="11" id="KW-0067">ATP-binding</keyword>
<evidence type="ECO:0000256" key="16">
    <source>
        <dbReference type="ARBA" id="ARBA00023136"/>
    </source>
</evidence>
<evidence type="ECO:0000256" key="9">
    <source>
        <dbReference type="ARBA" id="ARBA00022741"/>
    </source>
</evidence>
<keyword evidence="16 20" id="KW-0472">Membrane</keyword>
<proteinExistence type="inferred from homology"/>
<sequence length="154" mass="17756">MPQLDKVTFLSQFFWLSFFFLGFYLLLAKTFLPKMSRVLKVRSRYLGGVTQSAWQEENKKVSLSQSELSADGFKNFRSFFTENFQNTGEWAQASLSNMNKKELLDTNKKYMATLGHQSIVTNKTLNNLVTLLPPSKVDGEMYEKMYIATLFSSI</sequence>
<evidence type="ECO:0000313" key="22">
    <source>
        <dbReference type="EMBL" id="ANA57086.1"/>
    </source>
</evidence>
<evidence type="ECO:0000256" key="15">
    <source>
        <dbReference type="ARBA" id="ARBA00023128"/>
    </source>
</evidence>
<dbReference type="GeneID" id="35414620"/>
<evidence type="ECO:0000256" key="20">
    <source>
        <dbReference type="SAM" id="Phobius"/>
    </source>
</evidence>
<keyword evidence="7" id="KW-0138">CF(0)</keyword>
<evidence type="ECO:0000256" key="10">
    <source>
        <dbReference type="ARBA" id="ARBA00022781"/>
    </source>
</evidence>
<dbReference type="InterPro" id="IPR003319">
    <property type="entry name" value="YMF19-like_N"/>
</dbReference>
<dbReference type="GO" id="GO:0005524">
    <property type="term" value="F:ATP binding"/>
    <property type="evidence" value="ECO:0007669"/>
    <property type="project" value="UniProtKB-KW"/>
</dbReference>
<evidence type="ECO:0000256" key="3">
    <source>
        <dbReference type="ARBA" id="ARBA00010946"/>
    </source>
</evidence>
<protein>
    <recommendedName>
        <fullName evidence="5">H(+)-transporting two-sector ATPase</fullName>
        <ecNumber evidence="5">7.1.2.2</ecNumber>
    </recommendedName>
    <alternativeName>
        <fullName evidence="18">Mitochondrial protein YMF19</fullName>
    </alternativeName>
</protein>
<dbReference type="PANTHER" id="PTHR36816">
    <property type="entry name" value="ATP SYNTHASE PROTEIN YMF19"/>
    <property type="match status" value="1"/>
</dbReference>
<evidence type="ECO:0000256" key="2">
    <source>
        <dbReference type="ARBA" id="ARBA00004304"/>
    </source>
</evidence>
<comment type="subcellular location">
    <subcellularLocation>
        <location evidence="2">Mitochondrion membrane</location>
        <topology evidence="2">Single-pass membrane protein</topology>
    </subcellularLocation>
</comment>
<dbReference type="EMBL" id="KX013548">
    <property type="protein sequence ID" value="ANA57086.1"/>
    <property type="molecule type" value="Genomic_DNA"/>
</dbReference>
<comment type="subunit">
    <text evidence="4">F-type ATPases have 2 components, CF(1) - the catalytic core - and CF(0) - the membrane proton channel. CF(1) has five subunits: alpha(3), beta(3), gamma(1), delta(1), epsilon(1). CF(0) has three main subunits: a, b and c.</text>
</comment>
<dbReference type="RefSeq" id="YP_009449542.1">
    <property type="nucleotide sequence ID" value="NC_036614.1"/>
</dbReference>
<dbReference type="GO" id="GO:0045259">
    <property type="term" value="C:proton-transporting ATP synthase complex"/>
    <property type="evidence" value="ECO:0007669"/>
    <property type="project" value="UniProtKB-KW"/>
</dbReference>
<keyword evidence="9" id="KW-0547">Nucleotide-binding</keyword>
<organism evidence="22">
    <name type="scientific">Cymbomonas tetramitiformis</name>
    <dbReference type="NCBI Taxonomy" id="36881"/>
    <lineage>
        <taxon>Eukaryota</taxon>
        <taxon>Viridiplantae</taxon>
        <taxon>Chlorophyta</taxon>
        <taxon>Pyramimonadophyceae</taxon>
        <taxon>Pyramimonadales</taxon>
        <taxon>Pyramimonadaceae</taxon>
        <taxon>Cymbomonas</taxon>
    </lineage>
</organism>
<comment type="function">
    <text evidence="1">This is one of the chains of the nonenzymatic component (CF(0) subunit) of the mitochondrial ATPase complex.</text>
</comment>
<keyword evidence="8 20" id="KW-0812">Transmembrane</keyword>
<keyword evidence="10" id="KW-0375">Hydrogen ion transport</keyword>
<keyword evidence="13 20" id="KW-1133">Transmembrane helix</keyword>
<feature type="domain" description="ATP synthase YMF19-like N-terminal" evidence="21">
    <location>
        <begin position="2"/>
        <end position="75"/>
    </location>
</feature>
<evidence type="ECO:0000256" key="6">
    <source>
        <dbReference type="ARBA" id="ARBA00022448"/>
    </source>
</evidence>
<comment type="catalytic activity">
    <reaction evidence="19">
        <text>ATP + H2O + 4 H(+)(in) = ADP + phosphate + 5 H(+)(out)</text>
        <dbReference type="Rhea" id="RHEA:57720"/>
        <dbReference type="ChEBI" id="CHEBI:15377"/>
        <dbReference type="ChEBI" id="CHEBI:15378"/>
        <dbReference type="ChEBI" id="CHEBI:30616"/>
        <dbReference type="ChEBI" id="CHEBI:43474"/>
        <dbReference type="ChEBI" id="CHEBI:456216"/>
        <dbReference type="EC" id="7.1.2.2"/>
    </reaction>
</comment>
<evidence type="ECO:0000256" key="11">
    <source>
        <dbReference type="ARBA" id="ARBA00022840"/>
    </source>
</evidence>
<dbReference type="GO" id="GO:0006754">
    <property type="term" value="P:ATP biosynthetic process"/>
    <property type="evidence" value="ECO:0007669"/>
    <property type="project" value="UniProtKB-KW"/>
</dbReference>
<accession>A0A1S5R1Y8</accession>
<dbReference type="InterPro" id="IPR044975">
    <property type="entry name" value="YMF19-like"/>
</dbReference>
<keyword evidence="14" id="KW-0406">Ion transport</keyword>
<dbReference type="Pfam" id="PF02326">
    <property type="entry name" value="YMF19"/>
    <property type="match status" value="1"/>
</dbReference>
<reference evidence="22" key="1">
    <citation type="journal article" date="2017" name="J. Phycol.">
        <title>Complete mitochondrial genomes of prasinophyte algae Pyramimonas parkeae and Cymbomonas tetramitiformis.</title>
        <authorList>
            <person name="Satjarak A."/>
            <person name="Burns J.A."/>
            <person name="Kim E."/>
            <person name="Graham L.E."/>
        </authorList>
    </citation>
    <scope>NUCLEOTIDE SEQUENCE</scope>
    <source>
        <strain evidence="22">PLY262</strain>
    </source>
</reference>
<evidence type="ECO:0000259" key="21">
    <source>
        <dbReference type="Pfam" id="PF02326"/>
    </source>
</evidence>
<comment type="similarity">
    <text evidence="3">Belongs to the ATPase protein YMF19 family.</text>
</comment>
<evidence type="ECO:0000256" key="18">
    <source>
        <dbReference type="ARBA" id="ARBA00030649"/>
    </source>
</evidence>
<evidence type="ECO:0000256" key="4">
    <source>
        <dbReference type="ARBA" id="ARBA00011648"/>
    </source>
</evidence>
<evidence type="ECO:0000256" key="14">
    <source>
        <dbReference type="ARBA" id="ARBA00023065"/>
    </source>
</evidence>
<evidence type="ECO:0000256" key="1">
    <source>
        <dbReference type="ARBA" id="ARBA00003096"/>
    </source>
</evidence>
<evidence type="ECO:0000256" key="8">
    <source>
        <dbReference type="ARBA" id="ARBA00022692"/>
    </source>
</evidence>
<dbReference type="GO" id="GO:1902600">
    <property type="term" value="P:proton transmembrane transport"/>
    <property type="evidence" value="ECO:0007669"/>
    <property type="project" value="UniProtKB-KW"/>
</dbReference>
<evidence type="ECO:0000256" key="17">
    <source>
        <dbReference type="ARBA" id="ARBA00023310"/>
    </source>
</evidence>
<name>A0A1S5R1Y8_9CHLO</name>
<dbReference type="EC" id="7.1.2.2" evidence="5"/>
<evidence type="ECO:0000256" key="19">
    <source>
        <dbReference type="ARBA" id="ARBA00048383"/>
    </source>
</evidence>
<evidence type="ECO:0000256" key="12">
    <source>
        <dbReference type="ARBA" id="ARBA00022967"/>
    </source>
</evidence>
<evidence type="ECO:0000256" key="13">
    <source>
        <dbReference type="ARBA" id="ARBA00022989"/>
    </source>
</evidence>
<evidence type="ECO:0000256" key="5">
    <source>
        <dbReference type="ARBA" id="ARBA00012473"/>
    </source>
</evidence>
<dbReference type="PANTHER" id="PTHR36816:SF1">
    <property type="entry name" value="ATP SYNTHASE PROTEIN YMF19"/>
    <property type="match status" value="1"/>
</dbReference>
<keyword evidence="12" id="KW-1278">Translocase</keyword>
<dbReference type="AlphaFoldDB" id="A0A1S5R1Y8"/>
<geneLocation type="mitochondrion" evidence="22"/>
<keyword evidence="15 22" id="KW-0496">Mitochondrion</keyword>
<dbReference type="GO" id="GO:0031966">
    <property type="term" value="C:mitochondrial membrane"/>
    <property type="evidence" value="ECO:0007669"/>
    <property type="project" value="UniProtKB-SubCell"/>
</dbReference>
<evidence type="ECO:0000256" key="7">
    <source>
        <dbReference type="ARBA" id="ARBA00022547"/>
    </source>
</evidence>
<keyword evidence="17" id="KW-0066">ATP synthesis</keyword>
<feature type="transmembrane region" description="Helical" evidence="20">
    <location>
        <begin position="12"/>
        <end position="32"/>
    </location>
</feature>
<keyword evidence="6" id="KW-0813">Transport</keyword>